<comment type="subcellular location">
    <subcellularLocation>
        <location evidence="1">Cell membrane</location>
        <topology evidence="1">Multi-pass membrane protein</topology>
    </subcellularLocation>
</comment>
<evidence type="ECO:0000256" key="1">
    <source>
        <dbReference type="ARBA" id="ARBA00004651"/>
    </source>
</evidence>
<evidence type="ECO:0000256" key="5">
    <source>
        <dbReference type="ARBA" id="ARBA00023136"/>
    </source>
</evidence>
<feature type="transmembrane region" description="Helical" evidence="6">
    <location>
        <begin position="188"/>
        <end position="206"/>
    </location>
</feature>
<dbReference type="KEGG" id="tbn:TBH_C1351"/>
<keyword evidence="2" id="KW-1003">Cell membrane</keyword>
<sequence length="432" mass="46362">MTPQTEEKLSLKEVIAMGVGGMVGGGIFSVLGLAIAQAGHAAPIAFALGGIIALLTGLSYARLGLYYQSDGGSFTYLEKAFRSPHIAGMGGWLLLVGYVGTMALYAYTFGVYGSAMLGDNSGQNPAMHHFLESLVLLSFLGVNLYGVKASGTSELIIVTIKVLILGLFAVIGLFYVKSDHLLPVFNQGELGVIMGAALIFVAYEGFELIPNAVNEMENPRKNLHRGIIWSIGITLFIYVLVALVAVGNLLPEEIRKYGEYALAEAARPFLGEAGFLLIGIAALFSTASAINATMFGTARLGKVMATEEALPAVFGFQRKQNNIPWASLIIITACTLAFVNLADLTIISSFASSTFLLIFAAINLSAWHLRKTVPGNRWTPLLGLALSLASWITLLLYLWKSSPKSLYWIGAIYAVVIVSEFLFSRRGVLKKS</sequence>
<dbReference type="AlphaFoldDB" id="A0A7U6JII3"/>
<feature type="transmembrane region" description="Helical" evidence="6">
    <location>
        <begin position="155"/>
        <end position="176"/>
    </location>
</feature>
<dbReference type="PANTHER" id="PTHR42770">
    <property type="entry name" value="AMINO ACID TRANSPORTER-RELATED"/>
    <property type="match status" value="1"/>
</dbReference>
<evidence type="ECO:0000256" key="3">
    <source>
        <dbReference type="ARBA" id="ARBA00022692"/>
    </source>
</evidence>
<feature type="transmembrane region" description="Helical" evidence="6">
    <location>
        <begin position="405"/>
        <end position="423"/>
    </location>
</feature>
<feature type="transmembrane region" description="Helical" evidence="6">
    <location>
        <begin position="323"/>
        <end position="341"/>
    </location>
</feature>
<evidence type="ECO:0000256" key="4">
    <source>
        <dbReference type="ARBA" id="ARBA00022989"/>
    </source>
</evidence>
<evidence type="ECO:0000256" key="2">
    <source>
        <dbReference type="ARBA" id="ARBA00022475"/>
    </source>
</evidence>
<dbReference type="InterPro" id="IPR050367">
    <property type="entry name" value="APC_superfamily"/>
</dbReference>
<evidence type="ECO:0000313" key="8">
    <source>
        <dbReference type="Proteomes" id="UP000031631"/>
    </source>
</evidence>
<feature type="transmembrane region" description="Helical" evidence="6">
    <location>
        <begin position="269"/>
        <end position="292"/>
    </location>
</feature>
<keyword evidence="8" id="KW-1185">Reference proteome</keyword>
<organism evidence="7 8">
    <name type="scientific">Thiolapillus brandeum</name>
    <dbReference type="NCBI Taxonomy" id="1076588"/>
    <lineage>
        <taxon>Bacteria</taxon>
        <taxon>Pseudomonadati</taxon>
        <taxon>Pseudomonadota</taxon>
        <taxon>Gammaproteobacteria</taxon>
        <taxon>Chromatiales</taxon>
        <taxon>Sedimenticolaceae</taxon>
        <taxon>Thiolapillus</taxon>
    </lineage>
</organism>
<dbReference type="EMBL" id="AP012273">
    <property type="protein sequence ID" value="BAO44275.1"/>
    <property type="molecule type" value="Genomic_DNA"/>
</dbReference>
<dbReference type="PIRSF" id="PIRSF006060">
    <property type="entry name" value="AA_transporter"/>
    <property type="match status" value="1"/>
</dbReference>
<feature type="transmembrane region" description="Helical" evidence="6">
    <location>
        <begin position="227"/>
        <end position="249"/>
    </location>
</feature>
<dbReference type="OrthoDB" id="7065842at2"/>
<keyword evidence="3 6" id="KW-0812">Transmembrane</keyword>
<dbReference type="Proteomes" id="UP000031631">
    <property type="component" value="Chromosome"/>
</dbReference>
<feature type="transmembrane region" description="Helical" evidence="6">
    <location>
        <begin position="127"/>
        <end position="146"/>
    </location>
</feature>
<dbReference type="PANTHER" id="PTHR42770:SF11">
    <property type="entry name" value="INNER MEMBRANE TRANSPORT PROTEIN YBAT"/>
    <property type="match status" value="1"/>
</dbReference>
<dbReference type="RefSeq" id="WP_041066905.1">
    <property type="nucleotide sequence ID" value="NZ_AP012273.1"/>
</dbReference>
<feature type="transmembrane region" description="Helical" evidence="6">
    <location>
        <begin position="44"/>
        <end position="65"/>
    </location>
</feature>
<reference evidence="7 8" key="1">
    <citation type="journal article" date="2014" name="PLoS ONE">
        <title>Physiological and genomic features of a novel sulfur-oxidizing gammaproteobacterium belonging to a previously uncultivated symbiotic lineage isolated from a hydrothermal vent.</title>
        <authorList>
            <person name="Nunoura T."/>
            <person name="Takaki Y."/>
            <person name="Kazama H."/>
            <person name="Kakuta J."/>
            <person name="Shimamura S."/>
            <person name="Makita H."/>
            <person name="Hirai M."/>
            <person name="Miyazaki M."/>
            <person name="Takai K."/>
        </authorList>
    </citation>
    <scope>NUCLEOTIDE SEQUENCE [LARGE SCALE GENOMIC DNA]</scope>
    <source>
        <strain evidence="7 8">Hiromi1</strain>
    </source>
</reference>
<dbReference type="GO" id="GO:0022857">
    <property type="term" value="F:transmembrane transporter activity"/>
    <property type="evidence" value="ECO:0007669"/>
    <property type="project" value="InterPro"/>
</dbReference>
<dbReference type="GO" id="GO:0005886">
    <property type="term" value="C:plasma membrane"/>
    <property type="evidence" value="ECO:0007669"/>
    <property type="project" value="UniProtKB-SubCell"/>
</dbReference>
<feature type="transmembrane region" description="Helical" evidence="6">
    <location>
        <begin position="347"/>
        <end position="369"/>
    </location>
</feature>
<feature type="transmembrane region" description="Helical" evidence="6">
    <location>
        <begin position="86"/>
        <end position="107"/>
    </location>
</feature>
<keyword evidence="5 6" id="KW-0472">Membrane</keyword>
<dbReference type="Gene3D" id="1.20.1740.10">
    <property type="entry name" value="Amino acid/polyamine transporter I"/>
    <property type="match status" value="1"/>
</dbReference>
<gene>
    <name evidence="7" type="ORF">TBH_C1351</name>
</gene>
<evidence type="ECO:0000313" key="7">
    <source>
        <dbReference type="EMBL" id="BAO44275.1"/>
    </source>
</evidence>
<proteinExistence type="predicted"/>
<evidence type="ECO:0000256" key="6">
    <source>
        <dbReference type="SAM" id="Phobius"/>
    </source>
</evidence>
<protein>
    <submittedName>
        <fullName evidence="7">Amino acid transporter</fullName>
    </submittedName>
</protein>
<name>A0A7U6JII3_9GAMM</name>
<dbReference type="Pfam" id="PF13520">
    <property type="entry name" value="AA_permease_2"/>
    <property type="match status" value="1"/>
</dbReference>
<dbReference type="InterPro" id="IPR002293">
    <property type="entry name" value="AA/rel_permease1"/>
</dbReference>
<feature type="transmembrane region" description="Helical" evidence="6">
    <location>
        <begin position="381"/>
        <end position="399"/>
    </location>
</feature>
<feature type="transmembrane region" description="Helical" evidence="6">
    <location>
        <begin position="14"/>
        <end position="38"/>
    </location>
</feature>
<keyword evidence="4 6" id="KW-1133">Transmembrane helix</keyword>
<accession>A0A7U6JII3</accession>